<name>A0ABR1TN34_9PEZI</name>
<sequence length="69" mass="7752">MPCRHTHVDGPRPWLRRSTNMPAVARCAQRRLRNSNSPTVSGRNPYKLEARPPPFRGHNGGHNGTPVTE</sequence>
<proteinExistence type="predicted"/>
<dbReference type="EMBL" id="JAQQWM010000009">
    <property type="protein sequence ID" value="KAK8048024.1"/>
    <property type="molecule type" value="Genomic_DNA"/>
</dbReference>
<accession>A0ABR1TN34</accession>
<reference evidence="2 3" key="1">
    <citation type="submission" date="2023-01" db="EMBL/GenBank/DDBJ databases">
        <title>Analysis of 21 Apiospora genomes using comparative genomics revels a genus with tremendous synthesis potential of carbohydrate active enzymes and secondary metabolites.</title>
        <authorList>
            <person name="Sorensen T."/>
        </authorList>
    </citation>
    <scope>NUCLEOTIDE SEQUENCE [LARGE SCALE GENOMIC DNA]</scope>
    <source>
        <strain evidence="2 3">CBS 83171</strain>
    </source>
</reference>
<protein>
    <submittedName>
        <fullName evidence="2">Uncharacterized protein</fullName>
    </submittedName>
</protein>
<dbReference type="Proteomes" id="UP001446871">
    <property type="component" value="Unassembled WGS sequence"/>
</dbReference>
<evidence type="ECO:0000313" key="3">
    <source>
        <dbReference type="Proteomes" id="UP001446871"/>
    </source>
</evidence>
<organism evidence="2 3">
    <name type="scientific">Apiospora saccharicola</name>
    <dbReference type="NCBI Taxonomy" id="335842"/>
    <lineage>
        <taxon>Eukaryota</taxon>
        <taxon>Fungi</taxon>
        <taxon>Dikarya</taxon>
        <taxon>Ascomycota</taxon>
        <taxon>Pezizomycotina</taxon>
        <taxon>Sordariomycetes</taxon>
        <taxon>Xylariomycetidae</taxon>
        <taxon>Amphisphaeriales</taxon>
        <taxon>Apiosporaceae</taxon>
        <taxon>Apiospora</taxon>
    </lineage>
</organism>
<evidence type="ECO:0000256" key="1">
    <source>
        <dbReference type="SAM" id="MobiDB-lite"/>
    </source>
</evidence>
<feature type="compositionally biased region" description="Basic and acidic residues" evidence="1">
    <location>
        <begin position="1"/>
        <end position="10"/>
    </location>
</feature>
<feature type="region of interest" description="Disordered" evidence="1">
    <location>
        <begin position="1"/>
        <end position="69"/>
    </location>
</feature>
<gene>
    <name evidence="2" type="ORF">PG996_016088</name>
</gene>
<comment type="caution">
    <text evidence="2">The sequence shown here is derived from an EMBL/GenBank/DDBJ whole genome shotgun (WGS) entry which is preliminary data.</text>
</comment>
<evidence type="ECO:0000313" key="2">
    <source>
        <dbReference type="EMBL" id="KAK8048024.1"/>
    </source>
</evidence>
<keyword evidence="3" id="KW-1185">Reference proteome</keyword>